<accession>A0A1G7ELC0</accession>
<comment type="similarity">
    <text evidence="1">Belongs to the YciI family.</text>
</comment>
<dbReference type="RefSeq" id="WP_093037656.1">
    <property type="nucleotide sequence ID" value="NZ_FMZV01000026.1"/>
</dbReference>
<evidence type="ECO:0000256" key="1">
    <source>
        <dbReference type="ARBA" id="ARBA00007689"/>
    </source>
</evidence>
<dbReference type="InterPro" id="IPR011008">
    <property type="entry name" value="Dimeric_a/b-barrel"/>
</dbReference>
<evidence type="ECO:0000313" key="3">
    <source>
        <dbReference type="EMBL" id="SDE64206.1"/>
    </source>
</evidence>
<name>A0A1G7ELC0_9RHOB</name>
<dbReference type="SUPFAM" id="SSF54909">
    <property type="entry name" value="Dimeric alpha+beta barrel"/>
    <property type="match status" value="1"/>
</dbReference>
<feature type="domain" description="YCII-related" evidence="2">
    <location>
        <begin position="21"/>
        <end position="99"/>
    </location>
</feature>
<dbReference type="Proteomes" id="UP000199628">
    <property type="component" value="Unassembled WGS sequence"/>
</dbReference>
<organism evidence="3 4">
    <name type="scientific">Ruegeria marina</name>
    <dbReference type="NCBI Taxonomy" id="639004"/>
    <lineage>
        <taxon>Bacteria</taxon>
        <taxon>Pseudomonadati</taxon>
        <taxon>Pseudomonadota</taxon>
        <taxon>Alphaproteobacteria</taxon>
        <taxon>Rhodobacterales</taxon>
        <taxon>Roseobacteraceae</taxon>
        <taxon>Ruegeria</taxon>
    </lineage>
</organism>
<sequence length="128" mass="13929">MPSWNEYEAEARARGALAHELYMVLSTPAGDPAKVKDTLPEHLAFQADLEARGALFLAGPISDETGELMQGIGLIIYRAASFDEARKLAEADPMHVKGARSFVLRRWLINEGSLSLSVSLSAQNVKFG</sequence>
<proteinExistence type="inferred from homology"/>
<dbReference type="STRING" id="639004.SAMN04488239_1264"/>
<dbReference type="Pfam" id="PF03795">
    <property type="entry name" value="YCII"/>
    <property type="match status" value="1"/>
</dbReference>
<evidence type="ECO:0000313" key="4">
    <source>
        <dbReference type="Proteomes" id="UP000199628"/>
    </source>
</evidence>
<keyword evidence="4" id="KW-1185">Reference proteome</keyword>
<dbReference type="InterPro" id="IPR005545">
    <property type="entry name" value="YCII"/>
</dbReference>
<reference evidence="4" key="1">
    <citation type="submission" date="2016-10" db="EMBL/GenBank/DDBJ databases">
        <authorList>
            <person name="Varghese N."/>
            <person name="Submissions S."/>
        </authorList>
    </citation>
    <scope>NUCLEOTIDE SEQUENCE [LARGE SCALE GENOMIC DNA]</scope>
    <source>
        <strain evidence="4">CGMCC 1.9108</strain>
    </source>
</reference>
<dbReference type="AlphaFoldDB" id="A0A1G7ELC0"/>
<dbReference type="EMBL" id="FMZV01000026">
    <property type="protein sequence ID" value="SDE64206.1"/>
    <property type="molecule type" value="Genomic_DNA"/>
</dbReference>
<evidence type="ECO:0000259" key="2">
    <source>
        <dbReference type="Pfam" id="PF03795"/>
    </source>
</evidence>
<gene>
    <name evidence="3" type="ORF">SAMN04488239_1264</name>
</gene>
<dbReference type="OrthoDB" id="5523400at2"/>
<protein>
    <recommendedName>
        <fullName evidence="2">YCII-related domain-containing protein</fullName>
    </recommendedName>
</protein>
<dbReference type="Gene3D" id="3.30.70.1060">
    <property type="entry name" value="Dimeric alpha+beta barrel"/>
    <property type="match status" value="1"/>
</dbReference>